<dbReference type="GO" id="GO:0004535">
    <property type="term" value="F:poly(A)-specific ribonuclease activity"/>
    <property type="evidence" value="ECO:0007669"/>
    <property type="project" value="InterPro"/>
</dbReference>
<evidence type="ECO:0000313" key="2">
    <source>
        <dbReference type="EMBL" id="KAF8732824.1"/>
    </source>
</evidence>
<protein>
    <submittedName>
        <fullName evidence="2">Uncharacterized protein</fullName>
    </submittedName>
</protein>
<dbReference type="EMBL" id="JACEFO010001603">
    <property type="protein sequence ID" value="KAF8732824.1"/>
    <property type="molecule type" value="Genomic_DNA"/>
</dbReference>
<dbReference type="Proteomes" id="UP000636709">
    <property type="component" value="Unassembled WGS sequence"/>
</dbReference>
<dbReference type="InterPro" id="IPR012337">
    <property type="entry name" value="RNaseH-like_sf"/>
</dbReference>
<dbReference type="GO" id="GO:0003676">
    <property type="term" value="F:nucleic acid binding"/>
    <property type="evidence" value="ECO:0007669"/>
    <property type="project" value="InterPro"/>
</dbReference>
<name>A0A835KJD4_9POAL</name>
<reference evidence="2" key="1">
    <citation type="submission" date="2020-07" db="EMBL/GenBank/DDBJ databases">
        <title>Genome sequence and genetic diversity analysis of an under-domesticated orphan crop, white fonio (Digitaria exilis).</title>
        <authorList>
            <person name="Bennetzen J.L."/>
            <person name="Chen S."/>
            <person name="Ma X."/>
            <person name="Wang X."/>
            <person name="Yssel A.E.J."/>
            <person name="Chaluvadi S.R."/>
            <person name="Johnson M."/>
            <person name="Gangashetty P."/>
            <person name="Hamidou F."/>
            <person name="Sanogo M.D."/>
            <person name="Zwaenepoel A."/>
            <person name="Wallace J."/>
            <person name="Van De Peer Y."/>
            <person name="Van Deynze A."/>
        </authorList>
    </citation>
    <scope>NUCLEOTIDE SEQUENCE</scope>
    <source>
        <tissue evidence="2">Leaves</tissue>
    </source>
</reference>
<accession>A0A835KJD4</accession>
<feature type="region of interest" description="Disordered" evidence="1">
    <location>
        <begin position="244"/>
        <end position="288"/>
    </location>
</feature>
<dbReference type="Gene3D" id="3.30.420.10">
    <property type="entry name" value="Ribonuclease H-like superfamily/Ribonuclease H"/>
    <property type="match status" value="2"/>
</dbReference>
<dbReference type="InterPro" id="IPR036397">
    <property type="entry name" value="RNaseH_sf"/>
</dbReference>
<dbReference type="OrthoDB" id="693891at2759"/>
<dbReference type="GO" id="GO:0030014">
    <property type="term" value="C:CCR4-NOT complex"/>
    <property type="evidence" value="ECO:0007669"/>
    <property type="project" value="InterPro"/>
</dbReference>
<evidence type="ECO:0000256" key="1">
    <source>
        <dbReference type="SAM" id="MobiDB-lite"/>
    </source>
</evidence>
<gene>
    <name evidence="2" type="ORF">HU200_015167</name>
</gene>
<feature type="compositionally biased region" description="Basic and acidic residues" evidence="1">
    <location>
        <begin position="244"/>
        <end position="253"/>
    </location>
</feature>
<evidence type="ECO:0000313" key="3">
    <source>
        <dbReference type="Proteomes" id="UP000636709"/>
    </source>
</evidence>
<dbReference type="PANTHER" id="PTHR10797">
    <property type="entry name" value="CCR4-NOT TRANSCRIPTION COMPLEX SUBUNIT"/>
    <property type="match status" value="1"/>
</dbReference>
<keyword evidence="3" id="KW-1185">Reference proteome</keyword>
<comment type="caution">
    <text evidence="2">The sequence shown here is derived from an EMBL/GenBank/DDBJ whole genome shotgun (WGS) entry which is preliminary data.</text>
</comment>
<dbReference type="SUPFAM" id="SSF53098">
    <property type="entry name" value="Ribonuclease H-like"/>
    <property type="match status" value="2"/>
</dbReference>
<dbReference type="AlphaFoldDB" id="A0A835KJD4"/>
<sequence>MEVTGGNCSRLAAPFRPSSAEAGTHPYAAALNIHQPFSLCADAGLCSVSTSSSFHGFGSDGGFCYPSAIAEQLLSYDALTSDTPNHLPTCEFGAFQGDPRSGGAAGEAHPANGVGFAYEYDGEPHHGFFPYLFDVEGSGFGSDDGFFLYGVPGHDANCAASCAVQSVWRDNCAEVFEVVLAMLRHPLLRRLYVALDLEFVADASTNVRYRPISWIDWYHQLRTFVNRGDVIQVGLAIALEHHQREAHQGRDPVHQPQVPQGRVRVHQRDLPQGQDPVHQREADQGHVRVHQREVPQGRVRVHQGDLPQGQVRVHQGDLPQAPSPMIALEINLEFDEDARQYNGASIDFLTEQGHRLAEHRDRGVTAKQFLDGLLHPLLSEHITWIMFHGDRDLGFLTRLLQGALPSDRAAFMREVRRQFPIFYDLRVLGQLVKEGFSGKLSVLAEILGVERVGGEHHAGSDALLTMSCFWEIIRNSQHELHRLEARKCLLSGMEELDMAIKCAHHIDGASFIPIEVRECNFDKEAQVIVELVTSNFKIVGVHMQQHPQFGGPLCSAAEEQKDYDPMKSSLEGIGEFQVEIGFMNAEGMLAFGRVWKFFLRIDPAVKSDCVDPGRLARLLESCGAMHNPDVVWATHQGSQGIAWLIKPSLPAGDLPNSWCSYNENHREHFPVMYDVELIAQRWSDIGVLPTWCTGSLYDIARNLKVIKDDDIHPMENVALVLRCYKRLEEISHFCTHCISGSGEAYGKSELPQLILLDHSLMDDP</sequence>
<organism evidence="2 3">
    <name type="scientific">Digitaria exilis</name>
    <dbReference type="NCBI Taxonomy" id="1010633"/>
    <lineage>
        <taxon>Eukaryota</taxon>
        <taxon>Viridiplantae</taxon>
        <taxon>Streptophyta</taxon>
        <taxon>Embryophyta</taxon>
        <taxon>Tracheophyta</taxon>
        <taxon>Spermatophyta</taxon>
        <taxon>Magnoliopsida</taxon>
        <taxon>Liliopsida</taxon>
        <taxon>Poales</taxon>
        <taxon>Poaceae</taxon>
        <taxon>PACMAD clade</taxon>
        <taxon>Panicoideae</taxon>
        <taxon>Panicodae</taxon>
        <taxon>Paniceae</taxon>
        <taxon>Anthephorinae</taxon>
        <taxon>Digitaria</taxon>
    </lineage>
</organism>
<feature type="compositionally biased region" description="Basic and acidic residues" evidence="1">
    <location>
        <begin position="277"/>
        <end position="288"/>
    </location>
</feature>
<dbReference type="InterPro" id="IPR039637">
    <property type="entry name" value="CNOT7/CNOT8/Pop2"/>
</dbReference>
<proteinExistence type="predicted"/>